<dbReference type="Pfam" id="PF13302">
    <property type="entry name" value="Acetyltransf_3"/>
    <property type="match status" value="1"/>
</dbReference>
<name>A0A449BJE8_9MOLU</name>
<dbReference type="PANTHER" id="PTHR43792">
    <property type="entry name" value="GNAT FAMILY, PUTATIVE (AFU_ORTHOLOGUE AFUA_3G00765)-RELATED-RELATED"/>
    <property type="match status" value="1"/>
</dbReference>
<gene>
    <name evidence="2" type="ORF">NCTC10172_00527</name>
</gene>
<evidence type="ECO:0000313" key="3">
    <source>
        <dbReference type="Proteomes" id="UP000290909"/>
    </source>
</evidence>
<dbReference type="EMBL" id="LR215050">
    <property type="protein sequence ID" value="VEU82513.1"/>
    <property type="molecule type" value="Genomic_DNA"/>
</dbReference>
<sequence length="203" mass="23882">MKQPVIYFKNYMLRDIEVSDAKDMFEYGSDMDVVKFLSWGPYVDESEAVASIKKFFLSRPDRGLPVGYAIIDLEKNKMIGTIDIHTKVSDGVYEIGYALNKHYWGKGIMTEALRKLLEVSFWYHSFDKIVIGHAVDNVASEQVIKKNGFIFEKTDYERAYNRFTGQTDPSKWYYLTKENFKWVKSKLKEHMMYYLMNLKDGLH</sequence>
<dbReference type="KEGG" id="ahk:NCTC10172_00527"/>
<keyword evidence="3" id="KW-1185">Reference proteome</keyword>
<dbReference type="Proteomes" id="UP000290909">
    <property type="component" value="Chromosome"/>
</dbReference>
<dbReference type="Gene3D" id="3.40.630.30">
    <property type="match status" value="1"/>
</dbReference>
<keyword evidence="2" id="KW-0808">Transferase</keyword>
<dbReference type="STRING" id="1408416.GCA_000702765_00955"/>
<accession>A0A449BJE8</accession>
<dbReference type="InterPro" id="IPR000182">
    <property type="entry name" value="GNAT_dom"/>
</dbReference>
<evidence type="ECO:0000313" key="2">
    <source>
        <dbReference type="EMBL" id="VEU82513.1"/>
    </source>
</evidence>
<reference evidence="2 3" key="1">
    <citation type="submission" date="2019-01" db="EMBL/GenBank/DDBJ databases">
        <authorList>
            <consortium name="Pathogen Informatics"/>
        </authorList>
    </citation>
    <scope>NUCLEOTIDE SEQUENCE [LARGE SCALE GENOMIC DNA]</scope>
    <source>
        <strain evidence="2 3">NCTC10172</strain>
    </source>
</reference>
<dbReference type="AlphaFoldDB" id="A0A449BJE8"/>
<organism evidence="2 3">
    <name type="scientific">Acholeplasma hippikon</name>
    <dbReference type="NCBI Taxonomy" id="264636"/>
    <lineage>
        <taxon>Bacteria</taxon>
        <taxon>Bacillati</taxon>
        <taxon>Mycoplasmatota</taxon>
        <taxon>Mollicutes</taxon>
        <taxon>Acholeplasmatales</taxon>
        <taxon>Acholeplasmataceae</taxon>
        <taxon>Acholeplasma</taxon>
    </lineage>
</organism>
<feature type="domain" description="N-acetyltransferase" evidence="1">
    <location>
        <begin position="11"/>
        <end position="178"/>
    </location>
</feature>
<evidence type="ECO:0000259" key="1">
    <source>
        <dbReference type="PROSITE" id="PS51186"/>
    </source>
</evidence>
<dbReference type="GO" id="GO:0016747">
    <property type="term" value="F:acyltransferase activity, transferring groups other than amino-acyl groups"/>
    <property type="evidence" value="ECO:0007669"/>
    <property type="project" value="InterPro"/>
</dbReference>
<proteinExistence type="predicted"/>
<dbReference type="InterPro" id="IPR051531">
    <property type="entry name" value="N-acetyltransferase"/>
</dbReference>
<dbReference type="SUPFAM" id="SSF55729">
    <property type="entry name" value="Acyl-CoA N-acyltransferases (Nat)"/>
    <property type="match status" value="1"/>
</dbReference>
<dbReference type="InterPro" id="IPR016181">
    <property type="entry name" value="Acyl_CoA_acyltransferase"/>
</dbReference>
<dbReference type="PROSITE" id="PS51186">
    <property type="entry name" value="GNAT"/>
    <property type="match status" value="1"/>
</dbReference>
<protein>
    <submittedName>
        <fullName evidence="2">Ribosomal-protein-L7/L12-serine acetyltransferase</fullName>
    </submittedName>
</protein>